<evidence type="ECO:0000256" key="6">
    <source>
        <dbReference type="ARBA" id="ARBA00023242"/>
    </source>
</evidence>
<dbReference type="eggNOG" id="KOG2905">
    <property type="taxonomic scope" value="Eukaryota"/>
</dbReference>
<dbReference type="FunFam" id="1.10.10.10:FF:000035">
    <property type="entry name" value="General transcription factor IIF subunit 2"/>
    <property type="match status" value="1"/>
</dbReference>
<evidence type="ECO:0000256" key="3">
    <source>
        <dbReference type="ARBA" id="ARBA00023015"/>
    </source>
</evidence>
<evidence type="ECO:0000313" key="10">
    <source>
        <dbReference type="Proteomes" id="UP000030689"/>
    </source>
</evidence>
<dbReference type="STRING" id="72664.V4KK01"/>
<feature type="region of interest" description="Disordered" evidence="7">
    <location>
        <begin position="164"/>
        <end position="184"/>
    </location>
</feature>
<dbReference type="EMBL" id="KI517953">
    <property type="protein sequence ID" value="ESQ27583.1"/>
    <property type="molecule type" value="Genomic_DNA"/>
</dbReference>
<dbReference type="InterPro" id="IPR003196">
    <property type="entry name" value="TFIIF_beta"/>
</dbReference>
<dbReference type="InterPro" id="IPR011039">
    <property type="entry name" value="TFIIF_interaction"/>
</dbReference>
<name>V4KK01_EUTSA</name>
<evidence type="ECO:0000256" key="2">
    <source>
        <dbReference type="ARBA" id="ARBA00009543"/>
    </source>
</evidence>
<gene>
    <name evidence="9" type="ORF">EUTSA_v10019027mg</name>
</gene>
<dbReference type="InterPro" id="IPR036390">
    <property type="entry name" value="WH_DNA-bd_sf"/>
</dbReference>
<evidence type="ECO:0000259" key="8">
    <source>
        <dbReference type="Pfam" id="PF02270"/>
    </source>
</evidence>
<comment type="subcellular location">
    <subcellularLocation>
        <location evidence="1">Nucleus</location>
    </subcellularLocation>
</comment>
<sequence>MEDDHDLDLENADRLVWLMKSPVAVTKAWDKQAHSSSSYYSSSSSESPSLSKIVLSVDFQQPDPSPEFKMEMFGAEFGNMPKSYSMNMFKDFVPMNVMSTVNQVQAAAEGIVENKFDMKPLGEDIEEYARLCRERTSKSMVKNRQIQVIDNDRGVHMRPMLVPSNSKEKKKPAPVKQTEVKRTRRDRGELEAIMFKLFEGQPNWTLKQLVQETDQPAQFLKEILNELCVYNKRGSNQGTYELKPEYKKAAEEDTGGQ</sequence>
<dbReference type="GO" id="GO:0005674">
    <property type="term" value="C:transcription factor TFIIF complex"/>
    <property type="evidence" value="ECO:0007669"/>
    <property type="project" value="InterPro"/>
</dbReference>
<organism evidence="9 10">
    <name type="scientific">Eutrema salsugineum</name>
    <name type="common">Saltwater cress</name>
    <name type="synonym">Sisymbrium salsugineum</name>
    <dbReference type="NCBI Taxonomy" id="72664"/>
    <lineage>
        <taxon>Eukaryota</taxon>
        <taxon>Viridiplantae</taxon>
        <taxon>Streptophyta</taxon>
        <taxon>Embryophyta</taxon>
        <taxon>Tracheophyta</taxon>
        <taxon>Spermatophyta</taxon>
        <taxon>Magnoliopsida</taxon>
        <taxon>eudicotyledons</taxon>
        <taxon>Gunneridae</taxon>
        <taxon>Pentapetalae</taxon>
        <taxon>rosids</taxon>
        <taxon>malvids</taxon>
        <taxon>Brassicales</taxon>
        <taxon>Brassicaceae</taxon>
        <taxon>Eutremeae</taxon>
        <taxon>Eutrema</taxon>
    </lineage>
</organism>
<dbReference type="OrthoDB" id="26094at2759"/>
<dbReference type="OMA" id="PIADNCY"/>
<dbReference type="Pfam" id="PF02270">
    <property type="entry name" value="TFIIF_beta"/>
    <property type="match status" value="1"/>
</dbReference>
<dbReference type="InterPro" id="IPR036388">
    <property type="entry name" value="WH-like_DNA-bd_sf"/>
</dbReference>
<keyword evidence="10" id="KW-1185">Reference proteome</keyword>
<dbReference type="SUPFAM" id="SSF46785">
    <property type="entry name" value="Winged helix' DNA-binding domain"/>
    <property type="match status" value="1"/>
</dbReference>
<dbReference type="AlphaFoldDB" id="V4KK01"/>
<keyword evidence="4" id="KW-0238">DNA-binding</keyword>
<dbReference type="PANTHER" id="PTHR10445">
    <property type="entry name" value="GENERAL TRANSCRIPTION FACTOR IIF SUBUNIT 2"/>
    <property type="match status" value="1"/>
</dbReference>
<proteinExistence type="inferred from homology"/>
<protein>
    <recommendedName>
        <fullName evidence="8">TFIIF beta subunit HTH domain-containing protein</fullName>
    </recommendedName>
</protein>
<dbReference type="Proteomes" id="UP000030689">
    <property type="component" value="Unassembled WGS sequence"/>
</dbReference>
<reference evidence="9 10" key="1">
    <citation type="journal article" date="2013" name="Front. Plant Sci.">
        <title>The Reference Genome of the Halophytic Plant Eutrema salsugineum.</title>
        <authorList>
            <person name="Yang R."/>
            <person name="Jarvis D.E."/>
            <person name="Chen H."/>
            <person name="Beilstein M.A."/>
            <person name="Grimwood J."/>
            <person name="Jenkins J."/>
            <person name="Shu S."/>
            <person name="Prochnik S."/>
            <person name="Xin M."/>
            <person name="Ma C."/>
            <person name="Schmutz J."/>
            <person name="Wing R.A."/>
            <person name="Mitchell-Olds T."/>
            <person name="Schumaker K.S."/>
            <person name="Wang X."/>
        </authorList>
    </citation>
    <scope>NUCLEOTIDE SEQUENCE [LARGE SCALE GENOMIC DNA]</scope>
</reference>
<keyword evidence="6" id="KW-0539">Nucleus</keyword>
<accession>V4KK01</accession>
<evidence type="ECO:0000256" key="4">
    <source>
        <dbReference type="ARBA" id="ARBA00023125"/>
    </source>
</evidence>
<dbReference type="KEGG" id="eus:EUTSA_v10019027mg"/>
<evidence type="ECO:0000256" key="7">
    <source>
        <dbReference type="SAM" id="MobiDB-lite"/>
    </source>
</evidence>
<dbReference type="Gramene" id="ESQ27583">
    <property type="protein sequence ID" value="ESQ27583"/>
    <property type="gene ID" value="EUTSA_v10019027mg"/>
</dbReference>
<evidence type="ECO:0000313" key="9">
    <source>
        <dbReference type="EMBL" id="ESQ27583.1"/>
    </source>
</evidence>
<feature type="domain" description="TFIIF beta subunit HTH" evidence="8">
    <location>
        <begin position="184"/>
        <end position="247"/>
    </location>
</feature>
<keyword evidence="5" id="KW-0804">Transcription</keyword>
<dbReference type="GO" id="GO:0003677">
    <property type="term" value="F:DNA binding"/>
    <property type="evidence" value="ECO:0007669"/>
    <property type="project" value="UniProtKB-KW"/>
</dbReference>
<dbReference type="Gene3D" id="1.10.10.10">
    <property type="entry name" value="Winged helix-like DNA-binding domain superfamily/Winged helix DNA-binding domain"/>
    <property type="match status" value="1"/>
</dbReference>
<evidence type="ECO:0000256" key="5">
    <source>
        <dbReference type="ARBA" id="ARBA00023163"/>
    </source>
</evidence>
<dbReference type="GO" id="GO:0006367">
    <property type="term" value="P:transcription initiation at RNA polymerase II promoter"/>
    <property type="evidence" value="ECO:0007669"/>
    <property type="project" value="InterPro"/>
</dbReference>
<comment type="similarity">
    <text evidence="2">Belongs to the TFIIF beta subunit family.</text>
</comment>
<dbReference type="PANTHER" id="PTHR10445:SF0">
    <property type="entry name" value="GENERAL TRANSCRIPTION FACTOR IIF SUBUNIT 2"/>
    <property type="match status" value="1"/>
</dbReference>
<evidence type="ECO:0000256" key="1">
    <source>
        <dbReference type="ARBA" id="ARBA00004123"/>
    </source>
</evidence>
<dbReference type="SUPFAM" id="SSF50916">
    <property type="entry name" value="Rap30/74 interaction domains"/>
    <property type="match status" value="1"/>
</dbReference>
<dbReference type="InterPro" id="IPR040450">
    <property type="entry name" value="TFIIF_beta_HTH"/>
</dbReference>
<keyword evidence="3" id="KW-0805">Transcription regulation</keyword>